<name>A0ABT2C8X6_9BURK</name>
<dbReference type="RefSeq" id="WP_259452224.1">
    <property type="nucleotide sequence ID" value="NZ_CP119520.1"/>
</dbReference>
<gene>
    <name evidence="1" type="ORF">NX786_28285</name>
</gene>
<dbReference type="EMBL" id="JANUHC010000013">
    <property type="protein sequence ID" value="MCS0633241.1"/>
    <property type="molecule type" value="Genomic_DNA"/>
</dbReference>
<dbReference type="Proteomes" id="UP001165263">
    <property type="component" value="Unassembled WGS sequence"/>
</dbReference>
<reference evidence="1" key="1">
    <citation type="submission" date="2022-08" db="EMBL/GenBank/DDBJ databases">
        <title>Reclassification of Massilia species as members of the genera Telluria, Duganella, Pseudoduganella, Mokoshia gen. nov. and Zemynaea gen. nov. using orthogonal and non-orthogonal genome-based approaches.</title>
        <authorList>
            <person name="Bowman J.P."/>
        </authorList>
    </citation>
    <scope>NUCLEOTIDE SEQUENCE</scope>
    <source>
        <strain evidence="1">LMG 11547</strain>
    </source>
</reference>
<evidence type="ECO:0000313" key="2">
    <source>
        <dbReference type="Proteomes" id="UP001165263"/>
    </source>
</evidence>
<keyword evidence="2" id="KW-1185">Reference proteome</keyword>
<accession>A0ABT2C8X6</accession>
<organism evidence="1 2">
    <name type="scientific">Telluria mixta</name>
    <dbReference type="NCBI Taxonomy" id="34071"/>
    <lineage>
        <taxon>Bacteria</taxon>
        <taxon>Pseudomonadati</taxon>
        <taxon>Pseudomonadota</taxon>
        <taxon>Betaproteobacteria</taxon>
        <taxon>Burkholderiales</taxon>
        <taxon>Oxalobacteraceae</taxon>
        <taxon>Telluria group</taxon>
        <taxon>Telluria</taxon>
    </lineage>
</organism>
<proteinExistence type="predicted"/>
<comment type="caution">
    <text evidence="1">The sequence shown here is derived from an EMBL/GenBank/DDBJ whole genome shotgun (WGS) entry which is preliminary data.</text>
</comment>
<evidence type="ECO:0000313" key="1">
    <source>
        <dbReference type="EMBL" id="MCS0633241.1"/>
    </source>
</evidence>
<sequence length="59" mass="6482">MIDVAPVRRRAVGWRGSGQEIVCGARQSHYSIDVGARFTEGNLFSQSVGESNTLLTSWQ</sequence>
<protein>
    <submittedName>
        <fullName evidence="1">Uncharacterized protein</fullName>
    </submittedName>
</protein>